<sequence length="245" mass="28068">MSNNITIIDKTKELRYVTVYDKLFKKINEGNFPEGSRLPSEPDLAKQLGVSRTTLRQALALLQDDGLIKNIRGKGNYIIKDTPKKDVGLEKIGHVVYKCLEVDISAVEIDFKIVPPSDYYTKILGKKTVAVVTIDRWFKYKDDFISYTFTIMPIETISNFNIDLNNKEELLKLVEETLYNKCSNVSSNIKFSTAGNFVTKNHPLSCGKQFYLVEEAIYKNSEFPIAFNKHYLPLQYASIKFNPLK</sequence>
<dbReference type="PANTHER" id="PTHR44846">
    <property type="entry name" value="MANNOSYL-D-GLYCERATE TRANSPORT/METABOLISM SYSTEM REPRESSOR MNGR-RELATED"/>
    <property type="match status" value="1"/>
</dbReference>
<dbReference type="EMBL" id="CP006905">
    <property type="protein sequence ID" value="AIY84920.1"/>
    <property type="molecule type" value="Genomic_DNA"/>
</dbReference>
<dbReference type="SUPFAM" id="SSF46785">
    <property type="entry name" value="Winged helix' DNA-binding domain"/>
    <property type="match status" value="1"/>
</dbReference>
<evidence type="ECO:0000256" key="2">
    <source>
        <dbReference type="ARBA" id="ARBA00023125"/>
    </source>
</evidence>
<protein>
    <submittedName>
        <fullName evidence="5">Bacterial regulatory s, gntR family protein</fullName>
    </submittedName>
</protein>
<evidence type="ECO:0000259" key="4">
    <source>
        <dbReference type="PROSITE" id="PS50949"/>
    </source>
</evidence>
<dbReference type="OrthoDB" id="9815017at2"/>
<keyword evidence="3" id="KW-0804">Transcription</keyword>
<dbReference type="KEGG" id="cbv:U729_275"/>
<evidence type="ECO:0000313" key="6">
    <source>
        <dbReference type="Proteomes" id="UP000030635"/>
    </source>
</evidence>
<dbReference type="AlphaFoldDB" id="A0A0A7G1N0"/>
<evidence type="ECO:0000313" key="5">
    <source>
        <dbReference type="EMBL" id="AIY84920.1"/>
    </source>
</evidence>
<keyword evidence="2" id="KW-0238">DNA-binding</keyword>
<dbReference type="Proteomes" id="UP000030635">
    <property type="component" value="Chromosome"/>
</dbReference>
<dbReference type="RefSeq" id="WP_039311079.1">
    <property type="nucleotide sequence ID" value="NZ_CP006905.1"/>
</dbReference>
<dbReference type="PANTHER" id="PTHR44846:SF1">
    <property type="entry name" value="MANNOSYL-D-GLYCERATE TRANSPORT_METABOLISM SYSTEM REPRESSOR MNGR-RELATED"/>
    <property type="match status" value="1"/>
</dbReference>
<dbReference type="HOGENOM" id="CLU_063236_1_0_9"/>
<dbReference type="PROSITE" id="PS50949">
    <property type="entry name" value="HTH_GNTR"/>
    <property type="match status" value="1"/>
</dbReference>
<dbReference type="InterPro" id="IPR036388">
    <property type="entry name" value="WH-like_DNA-bd_sf"/>
</dbReference>
<proteinExistence type="predicted"/>
<keyword evidence="1" id="KW-0805">Transcription regulation</keyword>
<name>A0A0A7G1N0_9CLOT</name>
<dbReference type="Pfam" id="PF00392">
    <property type="entry name" value="GntR"/>
    <property type="match status" value="1"/>
</dbReference>
<evidence type="ECO:0000256" key="1">
    <source>
        <dbReference type="ARBA" id="ARBA00023015"/>
    </source>
</evidence>
<dbReference type="InterPro" id="IPR036390">
    <property type="entry name" value="WH_DNA-bd_sf"/>
</dbReference>
<dbReference type="InterPro" id="IPR000524">
    <property type="entry name" value="Tscrpt_reg_HTH_GntR"/>
</dbReference>
<dbReference type="eggNOG" id="COG2188">
    <property type="taxonomic scope" value="Bacteria"/>
</dbReference>
<dbReference type="GO" id="GO:0003677">
    <property type="term" value="F:DNA binding"/>
    <property type="evidence" value="ECO:0007669"/>
    <property type="project" value="UniProtKB-KW"/>
</dbReference>
<reference evidence="5 6" key="1">
    <citation type="journal article" date="2015" name="Infect. Genet. Evol.">
        <title>Genomic sequences of six botulinum neurotoxin-producing strains representing three clostridial species illustrate the mobility and diversity of botulinum neurotoxin genes.</title>
        <authorList>
            <person name="Smith T.J."/>
            <person name="Hill K.K."/>
            <person name="Xie G."/>
            <person name="Foley B.T."/>
            <person name="Williamson C.H."/>
            <person name="Foster J.T."/>
            <person name="Johnson S.L."/>
            <person name="Chertkov O."/>
            <person name="Teshima H."/>
            <person name="Gibbons H.S."/>
            <person name="Johnsky L.A."/>
            <person name="Karavis M.A."/>
            <person name="Smith L.A."/>
        </authorList>
    </citation>
    <scope>NUCLEOTIDE SEQUENCE [LARGE SCALE GENOMIC DNA]</scope>
    <source>
        <strain evidence="5">Sullivan</strain>
    </source>
</reference>
<accession>A0A0A7G1N0</accession>
<dbReference type="SMART" id="SM00345">
    <property type="entry name" value="HTH_GNTR"/>
    <property type="match status" value="1"/>
</dbReference>
<dbReference type="PRINTS" id="PR00035">
    <property type="entry name" value="HTHGNTR"/>
</dbReference>
<dbReference type="GO" id="GO:0003700">
    <property type="term" value="F:DNA-binding transcription factor activity"/>
    <property type="evidence" value="ECO:0007669"/>
    <property type="project" value="InterPro"/>
</dbReference>
<dbReference type="STRING" id="1561.NPD11_2715"/>
<dbReference type="CDD" id="cd07377">
    <property type="entry name" value="WHTH_GntR"/>
    <property type="match status" value="1"/>
</dbReference>
<dbReference type="GO" id="GO:0045892">
    <property type="term" value="P:negative regulation of DNA-templated transcription"/>
    <property type="evidence" value="ECO:0007669"/>
    <property type="project" value="TreeGrafter"/>
</dbReference>
<dbReference type="InterPro" id="IPR050679">
    <property type="entry name" value="Bact_HTH_transcr_reg"/>
</dbReference>
<gene>
    <name evidence="5" type="ORF">U729_275</name>
</gene>
<organism evidence="5 6">
    <name type="scientific">Clostridium baratii str. Sullivan</name>
    <dbReference type="NCBI Taxonomy" id="1415775"/>
    <lineage>
        <taxon>Bacteria</taxon>
        <taxon>Bacillati</taxon>
        <taxon>Bacillota</taxon>
        <taxon>Clostridia</taxon>
        <taxon>Eubacteriales</taxon>
        <taxon>Clostridiaceae</taxon>
        <taxon>Clostridium</taxon>
    </lineage>
</organism>
<dbReference type="Gene3D" id="1.10.10.10">
    <property type="entry name" value="Winged helix-like DNA-binding domain superfamily/Winged helix DNA-binding domain"/>
    <property type="match status" value="1"/>
</dbReference>
<keyword evidence="6" id="KW-1185">Reference proteome</keyword>
<evidence type="ECO:0000256" key="3">
    <source>
        <dbReference type="ARBA" id="ARBA00023163"/>
    </source>
</evidence>
<feature type="domain" description="HTH gntR-type" evidence="4">
    <location>
        <begin position="13"/>
        <end position="81"/>
    </location>
</feature>